<name>A0A8H7R9T1_9FUNG</name>
<dbReference type="OrthoDB" id="2287260at2759"/>
<comment type="caution">
    <text evidence="1">The sequence shown here is derived from an EMBL/GenBank/DDBJ whole genome shotgun (WGS) entry which is preliminary data.</text>
</comment>
<keyword evidence="2" id="KW-1185">Reference proteome</keyword>
<sequence>MQPLPTKNASLKRRCIRETDEEELEVEIEEQQVVNHLNGIQLISMTTLSEEAPKRTSRGCPKKNMQSETLAAEASGLNAFIPASSSSIHAAQAGPSITLNEFDLAVEVLPKKVRASTAMIYIMPLEHWKNFCEKDRNRYPVDPLYPYTVGPTEFVVAFSREFVFKRTYKKSASMESDVRTQIGLQTEENEDSRLNLLQMAENAPSSKNVSGTSQWKTARKLILDQTIYTTRVTHGGRHAGAMEAEALDIPLLYD</sequence>
<gene>
    <name evidence="1" type="ORF">INT46_008646</name>
</gene>
<dbReference type="EMBL" id="JAEPRC010000142">
    <property type="protein sequence ID" value="KAG2206778.1"/>
    <property type="molecule type" value="Genomic_DNA"/>
</dbReference>
<dbReference type="AlphaFoldDB" id="A0A8H7R9T1"/>
<evidence type="ECO:0000313" key="1">
    <source>
        <dbReference type="EMBL" id="KAG2206778.1"/>
    </source>
</evidence>
<protein>
    <submittedName>
        <fullName evidence="1">Uncharacterized protein</fullName>
    </submittedName>
</protein>
<proteinExistence type="predicted"/>
<organism evidence="1 2">
    <name type="scientific">Mucor plumbeus</name>
    <dbReference type="NCBI Taxonomy" id="97098"/>
    <lineage>
        <taxon>Eukaryota</taxon>
        <taxon>Fungi</taxon>
        <taxon>Fungi incertae sedis</taxon>
        <taxon>Mucoromycota</taxon>
        <taxon>Mucoromycotina</taxon>
        <taxon>Mucoromycetes</taxon>
        <taxon>Mucorales</taxon>
        <taxon>Mucorineae</taxon>
        <taxon>Mucoraceae</taxon>
        <taxon>Mucor</taxon>
    </lineage>
</organism>
<reference evidence="1" key="1">
    <citation type="submission" date="2020-12" db="EMBL/GenBank/DDBJ databases">
        <title>Metabolic potential, ecology and presence of endohyphal bacteria is reflected in genomic diversity of Mucoromycotina.</title>
        <authorList>
            <person name="Muszewska A."/>
            <person name="Okrasinska A."/>
            <person name="Steczkiewicz K."/>
            <person name="Drgas O."/>
            <person name="Orlowska M."/>
            <person name="Perlinska-Lenart U."/>
            <person name="Aleksandrzak-Piekarczyk T."/>
            <person name="Szatraj K."/>
            <person name="Zielenkiewicz U."/>
            <person name="Pilsyk S."/>
            <person name="Malc E."/>
            <person name="Mieczkowski P."/>
            <person name="Kruszewska J.S."/>
            <person name="Biernat P."/>
            <person name="Pawlowska J."/>
        </authorList>
    </citation>
    <scope>NUCLEOTIDE SEQUENCE</scope>
    <source>
        <strain evidence="1">CBS 226.32</strain>
    </source>
</reference>
<evidence type="ECO:0000313" key="2">
    <source>
        <dbReference type="Proteomes" id="UP000650833"/>
    </source>
</evidence>
<accession>A0A8H7R9T1</accession>
<dbReference type="Proteomes" id="UP000650833">
    <property type="component" value="Unassembled WGS sequence"/>
</dbReference>